<dbReference type="GeneID" id="19324508"/>
<dbReference type="OrthoDB" id="5422958at2759"/>
<dbReference type="EMBL" id="KB933094">
    <property type="protein sequence ID" value="EOO00432.1"/>
    <property type="molecule type" value="Genomic_DNA"/>
</dbReference>
<dbReference type="Proteomes" id="UP000014074">
    <property type="component" value="Unassembled WGS sequence"/>
</dbReference>
<dbReference type="InterPro" id="IPR025124">
    <property type="entry name" value="Gag1-like_clamp"/>
</dbReference>
<protein>
    <submittedName>
        <fullName evidence="3">Putative mitochondrial aaa protein</fullName>
    </submittedName>
</protein>
<gene>
    <name evidence="3" type="ORF">UCRPA7_4092</name>
</gene>
<organism evidence="3 4">
    <name type="scientific">Phaeoacremonium minimum (strain UCR-PA7)</name>
    <name type="common">Esca disease fungus</name>
    <name type="synonym">Togninia minima</name>
    <dbReference type="NCBI Taxonomy" id="1286976"/>
    <lineage>
        <taxon>Eukaryota</taxon>
        <taxon>Fungi</taxon>
        <taxon>Dikarya</taxon>
        <taxon>Ascomycota</taxon>
        <taxon>Pezizomycotina</taxon>
        <taxon>Sordariomycetes</taxon>
        <taxon>Sordariomycetidae</taxon>
        <taxon>Togniniales</taxon>
        <taxon>Togniniaceae</taxon>
        <taxon>Phaeoacremonium</taxon>
    </lineage>
</organism>
<dbReference type="PANTHER" id="PTHR28065">
    <property type="entry name" value="FREQUENIN"/>
    <property type="match status" value="1"/>
</dbReference>
<proteinExistence type="predicted"/>
<accession>R8BM73</accession>
<sequence length="315" mass="34437">MIFSDLYKSPRSPLSKLRHPHLQHHQTPTEQDPDFDADLLSKDKTKQKEAVKRFLAQKVRNDWDFKWPAHNNAPELPAAEEPIITETASLAADKDIEGFLEVAIENEDDDITPVADEDAVVDSGEEADSETDSPYPVETLLPIAPPLLPPANPMRASITPALYISIYDKVVVHSLQPSCPINLGDMIRACVTGWKRDGEWPPRPSELPAVIAVRKKREKRDSVTSPSSARRMSFGFLNRGDKDEKDKDKDKEKPSEARRESSVAEDASSGKAFRRSIQKVLGIGHTHSNSNASANAGAVAVANGIGHGKEGGAGA</sequence>
<dbReference type="HOGENOM" id="CLU_883348_0_0_1"/>
<evidence type="ECO:0000259" key="2">
    <source>
        <dbReference type="Pfam" id="PF13259"/>
    </source>
</evidence>
<dbReference type="eggNOG" id="ENOG502SRCS">
    <property type="taxonomic scope" value="Eukaryota"/>
</dbReference>
<evidence type="ECO:0000313" key="3">
    <source>
        <dbReference type="EMBL" id="EOO00432.1"/>
    </source>
</evidence>
<reference evidence="4" key="1">
    <citation type="journal article" date="2013" name="Genome Announc.">
        <title>Draft genome sequence of the ascomycete Phaeoacremonium aleophilum strain UCR-PA7, a causal agent of the esca disease complex in grapevines.</title>
        <authorList>
            <person name="Blanco-Ulate B."/>
            <person name="Rolshausen P."/>
            <person name="Cantu D."/>
        </authorList>
    </citation>
    <scope>NUCLEOTIDE SEQUENCE [LARGE SCALE GENOMIC DNA]</scope>
    <source>
        <strain evidence="4">UCR-PA7</strain>
    </source>
</reference>
<dbReference type="RefSeq" id="XP_007914856.1">
    <property type="nucleotide sequence ID" value="XM_007916665.1"/>
</dbReference>
<dbReference type="InterPro" id="IPR053274">
    <property type="entry name" value="Fluconazole_resistance"/>
</dbReference>
<evidence type="ECO:0000313" key="4">
    <source>
        <dbReference type="Proteomes" id="UP000014074"/>
    </source>
</evidence>
<feature type="region of interest" description="Disordered" evidence="1">
    <location>
        <begin position="1"/>
        <end position="43"/>
    </location>
</feature>
<dbReference type="AlphaFoldDB" id="R8BM73"/>
<feature type="domain" description="Gag1-like clamp" evidence="2">
    <location>
        <begin position="106"/>
        <end position="201"/>
    </location>
</feature>
<keyword evidence="4" id="KW-1185">Reference proteome</keyword>
<name>R8BM73_PHAM7</name>
<dbReference type="Pfam" id="PF13259">
    <property type="entry name" value="clamp_Gag1-like"/>
    <property type="match status" value="1"/>
</dbReference>
<dbReference type="PANTHER" id="PTHR28065:SF1">
    <property type="entry name" value="DUF4050 DOMAIN-CONTAINING PROTEIN"/>
    <property type="match status" value="1"/>
</dbReference>
<dbReference type="KEGG" id="tmn:UCRPA7_4092"/>
<evidence type="ECO:0000256" key="1">
    <source>
        <dbReference type="SAM" id="MobiDB-lite"/>
    </source>
</evidence>
<feature type="region of interest" description="Disordered" evidence="1">
    <location>
        <begin position="212"/>
        <end position="271"/>
    </location>
</feature>
<feature type="compositionally biased region" description="Basic and acidic residues" evidence="1">
    <location>
        <begin position="239"/>
        <end position="262"/>
    </location>
</feature>